<feature type="transmembrane region" description="Helical" evidence="8">
    <location>
        <begin position="335"/>
        <end position="355"/>
    </location>
</feature>
<feature type="transmembrane region" description="Helical" evidence="8">
    <location>
        <begin position="87"/>
        <end position="104"/>
    </location>
</feature>
<protein>
    <recommendedName>
        <fullName evidence="11">DUF2029 domain-containing protein</fullName>
    </recommendedName>
</protein>
<dbReference type="Pfam" id="PF09594">
    <property type="entry name" value="GT87"/>
    <property type="match status" value="1"/>
</dbReference>
<evidence type="ECO:0000256" key="2">
    <source>
        <dbReference type="ARBA" id="ARBA00022475"/>
    </source>
</evidence>
<keyword evidence="6 8" id="KW-0472">Membrane</keyword>
<dbReference type="Proteomes" id="UP000028073">
    <property type="component" value="Unassembled WGS sequence"/>
</dbReference>
<dbReference type="AlphaFoldDB" id="A0A081NJN4"/>
<feature type="transmembrane region" description="Helical" evidence="8">
    <location>
        <begin position="12"/>
        <end position="33"/>
    </location>
</feature>
<comment type="similarity">
    <text evidence="7">Belongs to the glycosyltransferase 87 family.</text>
</comment>
<feature type="transmembrane region" description="Helical" evidence="8">
    <location>
        <begin position="310"/>
        <end position="328"/>
    </location>
</feature>
<feature type="transmembrane region" description="Helical" evidence="8">
    <location>
        <begin position="191"/>
        <end position="216"/>
    </location>
</feature>
<evidence type="ECO:0008006" key="11">
    <source>
        <dbReference type="Google" id="ProtNLM"/>
    </source>
</evidence>
<evidence type="ECO:0000256" key="6">
    <source>
        <dbReference type="ARBA" id="ARBA00023136"/>
    </source>
</evidence>
<dbReference type="GO" id="GO:0016758">
    <property type="term" value="F:hexosyltransferase activity"/>
    <property type="evidence" value="ECO:0007669"/>
    <property type="project" value="InterPro"/>
</dbReference>
<keyword evidence="4 8" id="KW-0812">Transmembrane</keyword>
<comment type="caution">
    <text evidence="9">The sequence shown here is derived from an EMBL/GenBank/DDBJ whole genome shotgun (WGS) entry which is preliminary data.</text>
</comment>
<dbReference type="RefSeq" id="WP_034831926.1">
    <property type="nucleotide sequence ID" value="NZ_JOKH01000001.1"/>
</dbReference>
<feature type="transmembrane region" description="Helical" evidence="8">
    <location>
        <begin position="163"/>
        <end position="185"/>
    </location>
</feature>
<evidence type="ECO:0000313" key="9">
    <source>
        <dbReference type="EMBL" id="KEQ18657.1"/>
    </source>
</evidence>
<keyword evidence="10" id="KW-1185">Reference proteome</keyword>
<feature type="transmembrane region" description="Helical" evidence="8">
    <location>
        <begin position="138"/>
        <end position="156"/>
    </location>
</feature>
<evidence type="ECO:0000256" key="1">
    <source>
        <dbReference type="ARBA" id="ARBA00004651"/>
    </source>
</evidence>
<name>A0A081NJN4_9GAMM</name>
<feature type="transmembrane region" description="Helical" evidence="8">
    <location>
        <begin position="286"/>
        <end position="304"/>
    </location>
</feature>
<dbReference type="GO" id="GO:0005886">
    <property type="term" value="C:plasma membrane"/>
    <property type="evidence" value="ECO:0007669"/>
    <property type="project" value="UniProtKB-SubCell"/>
</dbReference>
<keyword evidence="2" id="KW-1003">Cell membrane</keyword>
<dbReference type="eggNOG" id="ENOG50331TF">
    <property type="taxonomic scope" value="Bacteria"/>
</dbReference>
<sequence length="386" mass="43602">MKDIALLKNHPAALFGVFLWGLAVILIFAKVALEPGQHTVLDSYLLGAERWIDQVKLYSGPGGFIYTPTFAVLLVPVTKLPVFLADLLWRVFIIGLYAWASLRLLSHFQAYSREKLFNWFGLFGVIAVPIAFSGFRNGQMNVVLISAMMLIISQIIEKRWNSAALVLALVMSLKPTFIVFFLLVTTLFKPFWLRVPLMLLAFLSLPLVFGGLDYGLEQYNNFLEMADSAVELGVSTPTWASFFNIPMQLTHHSVPENWQNIIKVILAAMTWATCFYAIVRHGTKNGLIYLLSFAACYHVMFNPRSVNTDYIILGSVLAFWFTAAIYLWRDKTLAWTTGLISLGVLFAFDISRTLVTDTTSWFNPLMAAVFTGVLIWQLIRKRVFAP</sequence>
<evidence type="ECO:0000256" key="3">
    <source>
        <dbReference type="ARBA" id="ARBA00022679"/>
    </source>
</evidence>
<dbReference type="EMBL" id="JOKH01000001">
    <property type="protein sequence ID" value="KEQ18657.1"/>
    <property type="molecule type" value="Genomic_DNA"/>
</dbReference>
<organism evidence="9 10">
    <name type="scientific">Endozoicomonas numazuensis</name>
    <dbReference type="NCBI Taxonomy" id="1137799"/>
    <lineage>
        <taxon>Bacteria</taxon>
        <taxon>Pseudomonadati</taxon>
        <taxon>Pseudomonadota</taxon>
        <taxon>Gammaproteobacteria</taxon>
        <taxon>Oceanospirillales</taxon>
        <taxon>Endozoicomonadaceae</taxon>
        <taxon>Endozoicomonas</taxon>
    </lineage>
</organism>
<evidence type="ECO:0000256" key="4">
    <source>
        <dbReference type="ARBA" id="ARBA00022692"/>
    </source>
</evidence>
<proteinExistence type="inferred from homology"/>
<feature type="transmembrane region" description="Helical" evidence="8">
    <location>
        <begin position="261"/>
        <end position="279"/>
    </location>
</feature>
<comment type="subcellular location">
    <subcellularLocation>
        <location evidence="1">Cell membrane</location>
        <topology evidence="1">Multi-pass membrane protein</topology>
    </subcellularLocation>
</comment>
<evidence type="ECO:0000313" key="10">
    <source>
        <dbReference type="Proteomes" id="UP000028073"/>
    </source>
</evidence>
<reference evidence="9 10" key="1">
    <citation type="submission" date="2014-06" db="EMBL/GenBank/DDBJ databases">
        <title>Whole Genome Sequences of Three Symbiotic Endozoicomonas Bacteria.</title>
        <authorList>
            <person name="Neave M.J."/>
            <person name="Apprill A."/>
            <person name="Voolstra C.R."/>
        </authorList>
    </citation>
    <scope>NUCLEOTIDE SEQUENCE [LARGE SCALE GENOMIC DNA]</scope>
    <source>
        <strain evidence="9 10">DSM 25634</strain>
    </source>
</reference>
<dbReference type="OrthoDB" id="8096476at2"/>
<dbReference type="InterPro" id="IPR018584">
    <property type="entry name" value="GT87"/>
</dbReference>
<evidence type="ECO:0000256" key="8">
    <source>
        <dbReference type="SAM" id="Phobius"/>
    </source>
</evidence>
<feature type="transmembrane region" description="Helical" evidence="8">
    <location>
        <begin position="116"/>
        <end position="132"/>
    </location>
</feature>
<accession>A0A081NJN4</accession>
<feature type="transmembrane region" description="Helical" evidence="8">
    <location>
        <begin position="361"/>
        <end position="379"/>
    </location>
</feature>
<evidence type="ECO:0000256" key="5">
    <source>
        <dbReference type="ARBA" id="ARBA00022989"/>
    </source>
</evidence>
<keyword evidence="3" id="KW-0808">Transferase</keyword>
<keyword evidence="5 8" id="KW-1133">Transmembrane helix</keyword>
<gene>
    <name evidence="9" type="ORF">GZ78_00565</name>
</gene>
<evidence type="ECO:0000256" key="7">
    <source>
        <dbReference type="ARBA" id="ARBA00024033"/>
    </source>
</evidence>